<dbReference type="Proteomes" id="UP000700908">
    <property type="component" value="Unassembled WGS sequence"/>
</dbReference>
<dbReference type="PANTHER" id="PTHR33219">
    <property type="entry name" value="YLMG HOMOLOG PROTEIN 2, CHLOROPLASTIC"/>
    <property type="match status" value="1"/>
</dbReference>
<accession>A0ABS7MKW4</accession>
<organism evidence="3 4">
    <name type="scientific">Collinsella ureilytica</name>
    <dbReference type="NCBI Taxonomy" id="2869515"/>
    <lineage>
        <taxon>Bacteria</taxon>
        <taxon>Bacillati</taxon>
        <taxon>Actinomycetota</taxon>
        <taxon>Coriobacteriia</taxon>
        <taxon>Coriobacteriales</taxon>
        <taxon>Coriobacteriaceae</taxon>
        <taxon>Collinsella</taxon>
    </lineage>
</organism>
<keyword evidence="4" id="KW-1185">Reference proteome</keyword>
<proteinExistence type="inferred from homology"/>
<feature type="transmembrane region" description="Helical" evidence="2">
    <location>
        <begin position="62"/>
        <end position="83"/>
    </location>
</feature>
<name>A0ABS7MKW4_9ACTN</name>
<evidence type="ECO:0000256" key="1">
    <source>
        <dbReference type="ARBA" id="ARBA00010894"/>
    </source>
</evidence>
<keyword evidence="2" id="KW-0472">Membrane</keyword>
<reference evidence="3 4" key="1">
    <citation type="submission" date="2021-08" db="EMBL/GenBank/DDBJ databases">
        <title>Collinsella faecalis sp. nov. isolated from swine faeces.</title>
        <authorList>
            <person name="Oh B.S."/>
            <person name="Lee J.H."/>
        </authorList>
    </citation>
    <scope>NUCLEOTIDE SEQUENCE [LARGE SCALE GENOMIC DNA]</scope>
    <source>
        <strain evidence="3 4">AGMB00827</strain>
    </source>
</reference>
<keyword evidence="2" id="KW-0812">Transmembrane</keyword>
<dbReference type="InterPro" id="IPR003425">
    <property type="entry name" value="CCB3/YggT"/>
</dbReference>
<dbReference type="PANTHER" id="PTHR33219:SF14">
    <property type="entry name" value="PROTEIN COFACTOR ASSEMBLY OF COMPLEX C SUBUNIT B CCB3, CHLOROPLASTIC-RELATED"/>
    <property type="match status" value="1"/>
</dbReference>
<comment type="caution">
    <text evidence="3">The sequence shown here is derived from an EMBL/GenBank/DDBJ whole genome shotgun (WGS) entry which is preliminary data.</text>
</comment>
<dbReference type="EMBL" id="JAIMFO010000007">
    <property type="protein sequence ID" value="MBY4797917.1"/>
    <property type="molecule type" value="Genomic_DNA"/>
</dbReference>
<gene>
    <name evidence="3" type="ORF">K6V98_06085</name>
</gene>
<evidence type="ECO:0000313" key="3">
    <source>
        <dbReference type="EMBL" id="MBY4797917.1"/>
    </source>
</evidence>
<comment type="similarity">
    <text evidence="1">Belongs to the YggT family.</text>
</comment>
<evidence type="ECO:0000313" key="4">
    <source>
        <dbReference type="Proteomes" id="UP000700908"/>
    </source>
</evidence>
<feature type="transmembrane region" description="Helical" evidence="2">
    <location>
        <begin position="6"/>
        <end position="24"/>
    </location>
</feature>
<evidence type="ECO:0000256" key="2">
    <source>
        <dbReference type="SAM" id="Phobius"/>
    </source>
</evidence>
<dbReference type="Pfam" id="PF02325">
    <property type="entry name" value="CCB3_YggT"/>
    <property type="match status" value="1"/>
</dbReference>
<protein>
    <submittedName>
        <fullName evidence="3">YggT family protein</fullName>
    </submittedName>
</protein>
<keyword evidence="2" id="KW-1133">Transmembrane helix</keyword>
<sequence length="86" mass="9666">MRLTESLFNFYSLLVLVYCLLSWFPRRQDGLISDLAAVLASIVEPYLSIFRRVIPPIGGMDFSPVAAIIVLKLVEQIVLTTMMSMA</sequence>